<feature type="region of interest" description="Disordered" evidence="12">
    <location>
        <begin position="250"/>
        <end position="316"/>
    </location>
</feature>
<evidence type="ECO:0000256" key="3">
    <source>
        <dbReference type="ARBA" id="ARBA00022525"/>
    </source>
</evidence>
<dbReference type="InterPro" id="IPR049892">
    <property type="entry name" value="AA9"/>
</dbReference>
<evidence type="ECO:0000256" key="8">
    <source>
        <dbReference type="ARBA" id="ARBA00023326"/>
    </source>
</evidence>
<dbReference type="InParanoid" id="A0A2N3NJF6"/>
<comment type="similarity">
    <text evidence="9">Belongs to the polysaccharide monooxygenase AA9 family.</text>
</comment>
<dbReference type="Gene3D" id="2.70.50.70">
    <property type="match status" value="1"/>
</dbReference>
<feature type="domain" description="Auxiliary Activity family 9 catalytic" evidence="14">
    <location>
        <begin position="20"/>
        <end position="236"/>
    </location>
</feature>
<feature type="signal peptide" evidence="13">
    <location>
        <begin position="1"/>
        <end position="19"/>
    </location>
</feature>
<keyword evidence="7" id="KW-0119">Carbohydrate metabolism</keyword>
<keyword evidence="5" id="KW-0136">Cellulose degradation</keyword>
<evidence type="ECO:0000256" key="1">
    <source>
        <dbReference type="ARBA" id="ARBA00001973"/>
    </source>
</evidence>
<dbReference type="STRING" id="41688.A0A2N3NJF6"/>
<keyword evidence="4 13" id="KW-0732">Signal</keyword>
<dbReference type="Proteomes" id="UP000233524">
    <property type="component" value="Unassembled WGS sequence"/>
</dbReference>
<dbReference type="GO" id="GO:0005576">
    <property type="term" value="C:extracellular region"/>
    <property type="evidence" value="ECO:0007669"/>
    <property type="project" value="UniProtKB-SubCell"/>
</dbReference>
<evidence type="ECO:0000256" key="13">
    <source>
        <dbReference type="SAM" id="SignalP"/>
    </source>
</evidence>
<dbReference type="EMBL" id="NLAX01000003">
    <property type="protein sequence ID" value="PKS12554.1"/>
    <property type="molecule type" value="Genomic_DNA"/>
</dbReference>
<comment type="catalytic activity">
    <reaction evidence="10">
        <text>[(1-&gt;4)-beta-D-glucosyl]n+m + reduced acceptor + O2 = 4-dehydro-beta-D-glucosyl-[(1-&gt;4)-beta-D-glucosyl]n-1 + [(1-&gt;4)-beta-D-glucosyl]m + acceptor + H2O.</text>
        <dbReference type="EC" id="1.14.99.56"/>
    </reaction>
</comment>
<comment type="subcellular location">
    <subcellularLocation>
        <location evidence="2">Secreted</location>
    </subcellularLocation>
</comment>
<evidence type="ECO:0000256" key="4">
    <source>
        <dbReference type="ARBA" id="ARBA00022729"/>
    </source>
</evidence>
<evidence type="ECO:0000256" key="11">
    <source>
        <dbReference type="ARBA" id="ARBA00047174"/>
    </source>
</evidence>
<feature type="chain" id="PRO_5014600097" description="lytic cellulose monooxygenase (C4-dehydrogenating)" evidence="13">
    <location>
        <begin position="20"/>
        <end position="347"/>
    </location>
</feature>
<evidence type="ECO:0000256" key="10">
    <source>
        <dbReference type="ARBA" id="ARBA00045077"/>
    </source>
</evidence>
<evidence type="ECO:0000256" key="5">
    <source>
        <dbReference type="ARBA" id="ARBA00023001"/>
    </source>
</evidence>
<feature type="compositionally biased region" description="Low complexity" evidence="12">
    <location>
        <begin position="292"/>
        <end position="307"/>
    </location>
</feature>
<dbReference type="GO" id="GO:0030245">
    <property type="term" value="P:cellulose catabolic process"/>
    <property type="evidence" value="ECO:0007669"/>
    <property type="project" value="UniProtKB-KW"/>
</dbReference>
<comment type="cofactor">
    <cofactor evidence="1">
        <name>Cu(2+)</name>
        <dbReference type="ChEBI" id="CHEBI:29036"/>
    </cofactor>
</comment>
<evidence type="ECO:0000256" key="7">
    <source>
        <dbReference type="ARBA" id="ARBA00023277"/>
    </source>
</evidence>
<evidence type="ECO:0000313" key="16">
    <source>
        <dbReference type="Proteomes" id="UP000233524"/>
    </source>
</evidence>
<keyword evidence="8" id="KW-0624">Polysaccharide degradation</keyword>
<dbReference type="CDD" id="cd21175">
    <property type="entry name" value="LPMO_AA9"/>
    <property type="match status" value="1"/>
</dbReference>
<sequence length="347" mass="35784">MSLATKLFLAGSFAATALAHGTVTGFVTDGKYNGGFLLNYYYAKQNGQAVPDTAGWYAENLDNGFVEPNSYTSADIICHKNAAPGNIAATVAAGGTVEFQWTDWPESHIGPVITYVANCGGDCTSVDKTTLKWVKIDEAGYDTTTKSWAAIDLIANNNTWVTTVPSTLAAGQYVFRHEIIALHGAGSANGAQNYPQCMNIEITGSGTDNPEGVLGTELYTADEPGILFNPYTTITSYTIPGPALYSGASSGGNNGGSGTTPTTPAPSSSAAPSATASSAPTTPEEPVESEEPATPTSTAVPTPSSPAGGDNGSTLPETFTLNTFIAWLTSVAGGNSNARRHARDVAM</sequence>
<keyword evidence="16" id="KW-1185">Reference proteome</keyword>
<evidence type="ECO:0000256" key="9">
    <source>
        <dbReference type="ARBA" id="ARBA00044502"/>
    </source>
</evidence>
<name>A0A2N3NJF6_9PEZI</name>
<dbReference type="InterPro" id="IPR005103">
    <property type="entry name" value="AA9_LPMO"/>
</dbReference>
<dbReference type="PANTHER" id="PTHR33353">
    <property type="entry name" value="PUTATIVE (AFU_ORTHOLOGUE AFUA_1G12560)-RELATED"/>
    <property type="match status" value="1"/>
</dbReference>
<evidence type="ECO:0000313" key="15">
    <source>
        <dbReference type="EMBL" id="PKS12554.1"/>
    </source>
</evidence>
<protein>
    <recommendedName>
        <fullName evidence="11">lytic cellulose monooxygenase (C4-dehydrogenating)</fullName>
        <ecNumber evidence="11">1.14.99.56</ecNumber>
    </recommendedName>
</protein>
<evidence type="ECO:0000256" key="12">
    <source>
        <dbReference type="SAM" id="MobiDB-lite"/>
    </source>
</evidence>
<feature type="compositionally biased region" description="Low complexity" evidence="12">
    <location>
        <begin position="259"/>
        <end position="284"/>
    </location>
</feature>
<evidence type="ECO:0000259" key="14">
    <source>
        <dbReference type="Pfam" id="PF03443"/>
    </source>
</evidence>
<dbReference type="EC" id="1.14.99.56" evidence="11"/>
<organism evidence="15 16">
    <name type="scientific">Lomentospora prolificans</name>
    <dbReference type="NCBI Taxonomy" id="41688"/>
    <lineage>
        <taxon>Eukaryota</taxon>
        <taxon>Fungi</taxon>
        <taxon>Dikarya</taxon>
        <taxon>Ascomycota</taxon>
        <taxon>Pezizomycotina</taxon>
        <taxon>Sordariomycetes</taxon>
        <taxon>Hypocreomycetidae</taxon>
        <taxon>Microascales</taxon>
        <taxon>Microascaceae</taxon>
        <taxon>Lomentospora</taxon>
    </lineage>
</organism>
<reference evidence="15 16" key="1">
    <citation type="journal article" date="2017" name="G3 (Bethesda)">
        <title>First Draft Genome Sequence of the Pathogenic Fungus Lomentospora prolificans (Formerly Scedosporium prolificans).</title>
        <authorList>
            <person name="Luo R."/>
            <person name="Zimin A."/>
            <person name="Workman R."/>
            <person name="Fan Y."/>
            <person name="Pertea G."/>
            <person name="Grossman N."/>
            <person name="Wear M.P."/>
            <person name="Jia B."/>
            <person name="Miller H."/>
            <person name="Casadevall A."/>
            <person name="Timp W."/>
            <person name="Zhang S.X."/>
            <person name="Salzberg S.L."/>
        </authorList>
    </citation>
    <scope>NUCLEOTIDE SEQUENCE [LARGE SCALE GENOMIC DNA]</scope>
    <source>
        <strain evidence="15 16">JHH-5317</strain>
    </source>
</reference>
<dbReference type="VEuPathDB" id="FungiDB:jhhlp_000762"/>
<dbReference type="Pfam" id="PF03443">
    <property type="entry name" value="AA9"/>
    <property type="match status" value="1"/>
</dbReference>
<evidence type="ECO:0000256" key="2">
    <source>
        <dbReference type="ARBA" id="ARBA00004613"/>
    </source>
</evidence>
<dbReference type="AlphaFoldDB" id="A0A2N3NJF6"/>
<proteinExistence type="inferred from homology"/>
<evidence type="ECO:0000256" key="6">
    <source>
        <dbReference type="ARBA" id="ARBA00023157"/>
    </source>
</evidence>
<gene>
    <name evidence="15" type="ORF">jhhlp_000762</name>
</gene>
<keyword evidence="6" id="KW-1015">Disulfide bond</keyword>
<accession>A0A2N3NJF6</accession>
<dbReference type="PANTHER" id="PTHR33353:SF34">
    <property type="entry name" value="ENDO-BETA-1,4-GLUCANASE D"/>
    <property type="match status" value="1"/>
</dbReference>
<keyword evidence="3" id="KW-0964">Secreted</keyword>
<comment type="caution">
    <text evidence="15">The sequence shown here is derived from an EMBL/GenBank/DDBJ whole genome shotgun (WGS) entry which is preliminary data.</text>
</comment>
<dbReference type="OrthoDB" id="4849160at2759"/>